<dbReference type="InterPro" id="IPR058781">
    <property type="entry name" value="HH_AprE-like"/>
</dbReference>
<dbReference type="SUPFAM" id="SSF111369">
    <property type="entry name" value="HlyD-like secretion proteins"/>
    <property type="match status" value="1"/>
</dbReference>
<organism evidence="12 14">
    <name type="scientific">Iodobacter fluviatilis</name>
    <dbReference type="NCBI Taxonomy" id="537"/>
    <lineage>
        <taxon>Bacteria</taxon>
        <taxon>Pseudomonadati</taxon>
        <taxon>Pseudomonadota</taxon>
        <taxon>Betaproteobacteria</taxon>
        <taxon>Neisseriales</taxon>
        <taxon>Chitinibacteraceae</taxon>
        <taxon>Iodobacter</taxon>
    </lineage>
</organism>
<feature type="transmembrane region" description="Helical" evidence="9">
    <location>
        <begin position="63"/>
        <end position="81"/>
    </location>
</feature>
<evidence type="ECO:0000256" key="3">
    <source>
        <dbReference type="ARBA" id="ARBA00022448"/>
    </source>
</evidence>
<evidence type="ECO:0000256" key="8">
    <source>
        <dbReference type="ARBA" id="ARBA00023136"/>
    </source>
</evidence>
<dbReference type="RefSeq" id="WP_308418354.1">
    <property type="nucleotide sequence ID" value="NZ_SMBT01000017.1"/>
</dbReference>
<keyword evidence="5 9" id="KW-0997">Cell inner membrane</keyword>
<dbReference type="Pfam" id="PF26002">
    <property type="entry name" value="Beta-barrel_AprE"/>
    <property type="match status" value="1"/>
</dbReference>
<keyword evidence="7 9" id="KW-1133">Transmembrane helix</keyword>
<dbReference type="AlphaFoldDB" id="A0A377SS40"/>
<evidence type="ECO:0000259" key="11">
    <source>
        <dbReference type="Pfam" id="PF26002"/>
    </source>
</evidence>
<keyword evidence="6 9" id="KW-0812">Transmembrane</keyword>
<feature type="domain" description="AprE-like long alpha-helical hairpin" evidence="10">
    <location>
        <begin position="138"/>
        <end position="319"/>
    </location>
</feature>
<keyword evidence="3 9" id="KW-0813">Transport</keyword>
<protein>
    <recommendedName>
        <fullName evidence="9">Membrane fusion protein (MFP) family protein</fullName>
    </recommendedName>
</protein>
<evidence type="ECO:0000313" key="13">
    <source>
        <dbReference type="EMBL" id="TCU82022.1"/>
    </source>
</evidence>
<feature type="domain" description="AprE-like beta-barrel" evidence="11">
    <location>
        <begin position="362"/>
        <end position="451"/>
    </location>
</feature>
<dbReference type="GO" id="GO:0009306">
    <property type="term" value="P:protein secretion"/>
    <property type="evidence" value="ECO:0007669"/>
    <property type="project" value="InterPro"/>
</dbReference>
<evidence type="ECO:0000256" key="2">
    <source>
        <dbReference type="ARBA" id="ARBA00009477"/>
    </source>
</evidence>
<keyword evidence="4 9" id="KW-1003">Cell membrane</keyword>
<evidence type="ECO:0000313" key="14">
    <source>
        <dbReference type="Proteomes" id="UP000255108"/>
    </source>
</evidence>
<dbReference type="GO" id="GO:0005886">
    <property type="term" value="C:plasma membrane"/>
    <property type="evidence" value="ECO:0007669"/>
    <property type="project" value="UniProtKB-SubCell"/>
</dbReference>
<comment type="similarity">
    <text evidence="2 9">Belongs to the membrane fusion protein (MFP) (TC 8.A.1) family.</text>
</comment>
<evidence type="ECO:0000256" key="5">
    <source>
        <dbReference type="ARBA" id="ARBA00022519"/>
    </source>
</evidence>
<dbReference type="InterPro" id="IPR006144">
    <property type="entry name" value="Secretion_HlyD_CS"/>
</dbReference>
<dbReference type="InterPro" id="IPR010129">
    <property type="entry name" value="T1SS_HlyD"/>
</dbReference>
<accession>A0A377SS40</accession>
<reference evidence="13 15" key="2">
    <citation type="submission" date="2019-03" db="EMBL/GenBank/DDBJ databases">
        <title>Genomic Encyclopedia of Type Strains, Phase IV (KMG-IV): sequencing the most valuable type-strain genomes for metagenomic binning, comparative biology and taxonomic classification.</title>
        <authorList>
            <person name="Goeker M."/>
        </authorList>
    </citation>
    <scope>NUCLEOTIDE SEQUENCE [LARGE SCALE GENOMIC DNA]</scope>
    <source>
        <strain evidence="13 15">DSM 3764</strain>
    </source>
</reference>
<dbReference type="Proteomes" id="UP000255108">
    <property type="component" value="Unassembled WGS sequence"/>
</dbReference>
<dbReference type="EMBL" id="SMBT01000017">
    <property type="protein sequence ID" value="TCU82022.1"/>
    <property type="molecule type" value="Genomic_DNA"/>
</dbReference>
<evidence type="ECO:0000259" key="10">
    <source>
        <dbReference type="Pfam" id="PF25994"/>
    </source>
</evidence>
<evidence type="ECO:0000256" key="9">
    <source>
        <dbReference type="RuleBase" id="RU365093"/>
    </source>
</evidence>
<dbReference type="Proteomes" id="UP000295794">
    <property type="component" value="Unassembled WGS sequence"/>
</dbReference>
<evidence type="ECO:0000256" key="6">
    <source>
        <dbReference type="ARBA" id="ARBA00022692"/>
    </source>
</evidence>
<sequence>MMQIESAKPHFLRKKWQKLVSISSYWFDRYLFRGEAHDMVDHSDFVADADWVIVEQSPRGARILVWTSAVTVFVVLLWAGLAKIDEVTRGEGKVIPSRQIQVIQSLDGGIVKEILVREGQQVKMGQLLVTIDPTRFVSSLKENRAQYLSLKAKAARLEALSSGQPFVVPAEVQTESPEIVIQERGLYESRKAEMNALISGAQQQLVQRGQELNEARARREQAGQGYALTLRELEATKPLLKSGAVSDVEVLRLERDVSRYLGERDSASSQIPRIQSAMSEAGSKIREVELTFRNQARSELGETVGKLNSLTEGSVALADRVKQSEIRSPVNGTVKQLQVNTVGGVVQPGKDIIEVVPGDDALLLEARILPKDIAFLRPGAPAIVKFTAYDFSIYGGLDAKLEHISADTVVDEKGNAFYIVKVRTNASFLKAGDKKLPIIPGMVAEVDILTGKKTVLSYLLKPVLRAKSNALTER</sequence>
<dbReference type="NCBIfam" id="TIGR01843">
    <property type="entry name" value="type_I_hlyD"/>
    <property type="match status" value="1"/>
</dbReference>
<evidence type="ECO:0000256" key="4">
    <source>
        <dbReference type="ARBA" id="ARBA00022475"/>
    </source>
</evidence>
<dbReference type="PANTHER" id="PTHR30386:SF26">
    <property type="entry name" value="TRANSPORT PROTEIN COMB"/>
    <property type="match status" value="1"/>
</dbReference>
<dbReference type="Gene3D" id="1.10.287.470">
    <property type="entry name" value="Helix hairpin bin"/>
    <property type="match status" value="1"/>
</dbReference>
<keyword evidence="15" id="KW-1185">Reference proteome</keyword>
<dbReference type="Pfam" id="PF25994">
    <property type="entry name" value="HH_AprE"/>
    <property type="match status" value="1"/>
</dbReference>
<keyword evidence="8 9" id="KW-0472">Membrane</keyword>
<evidence type="ECO:0000256" key="1">
    <source>
        <dbReference type="ARBA" id="ARBA00004377"/>
    </source>
</evidence>
<comment type="subcellular location">
    <subcellularLocation>
        <location evidence="1 9">Cell inner membrane</location>
        <topology evidence="1 9">Single-pass membrane protein</topology>
    </subcellularLocation>
</comment>
<dbReference type="Gene3D" id="2.40.30.170">
    <property type="match status" value="1"/>
</dbReference>
<dbReference type="PROSITE" id="PS00543">
    <property type="entry name" value="HLYD_FAMILY"/>
    <property type="match status" value="1"/>
</dbReference>
<evidence type="ECO:0000313" key="15">
    <source>
        <dbReference type="Proteomes" id="UP000295794"/>
    </source>
</evidence>
<gene>
    <name evidence="12" type="primary">hlyD_3</name>
    <name evidence="13" type="ORF">EV682_1173</name>
    <name evidence="12" type="ORF">NCTC11159_03430</name>
</gene>
<proteinExistence type="inferred from homology"/>
<name>A0A377SS40_9NEIS</name>
<evidence type="ECO:0000256" key="7">
    <source>
        <dbReference type="ARBA" id="ARBA00022989"/>
    </source>
</evidence>
<dbReference type="PANTHER" id="PTHR30386">
    <property type="entry name" value="MEMBRANE FUSION SUBUNIT OF EMRAB-TOLC MULTIDRUG EFFLUX PUMP"/>
    <property type="match status" value="1"/>
</dbReference>
<dbReference type="PRINTS" id="PR01490">
    <property type="entry name" value="RTXTOXIND"/>
</dbReference>
<dbReference type="Gene3D" id="2.40.50.100">
    <property type="match status" value="1"/>
</dbReference>
<reference evidence="12 14" key="1">
    <citation type="submission" date="2018-06" db="EMBL/GenBank/DDBJ databases">
        <authorList>
            <consortium name="Pathogen Informatics"/>
            <person name="Doyle S."/>
        </authorList>
    </citation>
    <scope>NUCLEOTIDE SEQUENCE [LARGE SCALE GENOMIC DNA]</scope>
    <source>
        <strain evidence="12 14">NCTC11159</strain>
    </source>
</reference>
<dbReference type="InterPro" id="IPR058982">
    <property type="entry name" value="Beta-barrel_AprE"/>
</dbReference>
<dbReference type="InterPro" id="IPR050739">
    <property type="entry name" value="MFP"/>
</dbReference>
<dbReference type="EMBL" id="UGHR01000003">
    <property type="protein sequence ID" value="STR44884.1"/>
    <property type="molecule type" value="Genomic_DNA"/>
</dbReference>
<evidence type="ECO:0000313" key="12">
    <source>
        <dbReference type="EMBL" id="STR44884.1"/>
    </source>
</evidence>